<protein>
    <submittedName>
        <fullName evidence="1">Uncharacterized protein</fullName>
    </submittedName>
</protein>
<evidence type="ECO:0000313" key="1">
    <source>
        <dbReference type="EMBL" id="BBF23547.1"/>
    </source>
</evidence>
<accession>A0A2Z6ID25</accession>
<organism evidence="1 2">
    <name type="scientific">Sutterella megalosphaeroides</name>
    <dbReference type="NCBI Taxonomy" id="2494234"/>
    <lineage>
        <taxon>Bacteria</taxon>
        <taxon>Pseudomonadati</taxon>
        <taxon>Pseudomonadota</taxon>
        <taxon>Betaproteobacteria</taxon>
        <taxon>Burkholderiales</taxon>
        <taxon>Sutterellaceae</taxon>
        <taxon>Sutterella</taxon>
    </lineage>
</organism>
<dbReference type="RefSeq" id="WP_170143873.1">
    <property type="nucleotide sequence ID" value="NZ_AP018786.1"/>
</dbReference>
<gene>
    <name evidence="1" type="ORF">SUTMEG_14380</name>
</gene>
<sequence>MTYIAYIAFIDLFDAGPHRDREKCGDLRGIEVRIDRDHETIWLTQN</sequence>
<dbReference type="AlphaFoldDB" id="A0A2Z6ID25"/>
<evidence type="ECO:0000313" key="2">
    <source>
        <dbReference type="Proteomes" id="UP000271003"/>
    </source>
</evidence>
<proteinExistence type="predicted"/>
<name>A0A2Z6ID25_9BURK</name>
<dbReference type="Proteomes" id="UP000271003">
    <property type="component" value="Chromosome"/>
</dbReference>
<keyword evidence="2" id="KW-1185">Reference proteome</keyword>
<reference evidence="1 2" key="1">
    <citation type="journal article" date="2018" name="Int. J. Syst. Evol. Microbiol.">
        <title>Mesosutterella multiformis gen. nov., sp. nov., a member of the family Sutterellaceae and Sutterella megalosphaeroides sp. nov., isolated from human faeces.</title>
        <authorList>
            <person name="Sakamoto M."/>
            <person name="Ikeyama N."/>
            <person name="Kunihiro T."/>
            <person name="Iino T."/>
            <person name="Yuki M."/>
            <person name="Ohkuma M."/>
        </authorList>
    </citation>
    <scope>NUCLEOTIDE SEQUENCE [LARGE SCALE GENOMIC DNA]</scope>
    <source>
        <strain evidence="1 2">6FBBBH3</strain>
    </source>
</reference>
<dbReference type="EMBL" id="AP018786">
    <property type="protein sequence ID" value="BBF23547.1"/>
    <property type="molecule type" value="Genomic_DNA"/>
</dbReference>
<dbReference type="KEGG" id="sutt:SUTMEG_14380"/>